<dbReference type="VEuPathDB" id="TriTrypDB:TcIL3000_6_4230"/>
<keyword evidence="1" id="KW-1133">Transmembrane helix</keyword>
<gene>
    <name evidence="2" type="ORF">TCIL3000_6_4230</name>
</gene>
<feature type="transmembrane region" description="Helical" evidence="1">
    <location>
        <begin position="78"/>
        <end position="111"/>
    </location>
</feature>
<sequence>MHRPRHRHKQCLLLLEYSPHLRSAQKHEATVEMHAFTFSLIFVCFFFSSFLTFVPLPLDRLQGYMVAAAWFACDVRRFHLPLILFICSLISLSTYLFVIIIVIIIIIYVVLLCFCGSCRNLCAFLSHVLSQLYIFTVTFLLTPSAQVQRKSS</sequence>
<feature type="transmembrane region" description="Helical" evidence="1">
    <location>
        <begin position="35"/>
        <end position="58"/>
    </location>
</feature>
<name>G0UP56_TRYCI</name>
<keyword evidence="1" id="KW-0812">Transmembrane</keyword>
<reference evidence="2" key="1">
    <citation type="journal article" date="2012" name="Proc. Natl. Acad. Sci. U.S.A.">
        <title>Antigenic diversity is generated by distinct evolutionary mechanisms in African trypanosome species.</title>
        <authorList>
            <person name="Jackson A.P."/>
            <person name="Berry A."/>
            <person name="Aslett M."/>
            <person name="Allison H.C."/>
            <person name="Burton P."/>
            <person name="Vavrova-Anderson J."/>
            <person name="Brown R."/>
            <person name="Browne H."/>
            <person name="Corton N."/>
            <person name="Hauser H."/>
            <person name="Gamble J."/>
            <person name="Gilderthorp R."/>
            <person name="Marcello L."/>
            <person name="McQuillan J."/>
            <person name="Otto T.D."/>
            <person name="Quail M.A."/>
            <person name="Sanders M.J."/>
            <person name="van Tonder A."/>
            <person name="Ginger M.L."/>
            <person name="Field M.C."/>
            <person name="Barry J.D."/>
            <person name="Hertz-Fowler C."/>
            <person name="Berriman M."/>
        </authorList>
    </citation>
    <scope>NUCLEOTIDE SEQUENCE</scope>
    <source>
        <strain evidence="2">IL3000</strain>
    </source>
</reference>
<feature type="transmembrane region" description="Helical" evidence="1">
    <location>
        <begin position="123"/>
        <end position="142"/>
    </location>
</feature>
<organism evidence="2">
    <name type="scientific">Trypanosoma congolense (strain IL3000)</name>
    <dbReference type="NCBI Taxonomy" id="1068625"/>
    <lineage>
        <taxon>Eukaryota</taxon>
        <taxon>Discoba</taxon>
        <taxon>Euglenozoa</taxon>
        <taxon>Kinetoplastea</taxon>
        <taxon>Metakinetoplastina</taxon>
        <taxon>Trypanosomatida</taxon>
        <taxon>Trypanosomatidae</taxon>
        <taxon>Trypanosoma</taxon>
        <taxon>Nannomonas</taxon>
    </lineage>
</organism>
<evidence type="ECO:0000313" key="2">
    <source>
        <dbReference type="EMBL" id="CCC91167.1"/>
    </source>
</evidence>
<evidence type="ECO:0000256" key="1">
    <source>
        <dbReference type="SAM" id="Phobius"/>
    </source>
</evidence>
<dbReference type="EMBL" id="HE575319">
    <property type="protein sequence ID" value="CCC91167.1"/>
    <property type="molecule type" value="Genomic_DNA"/>
</dbReference>
<accession>G0UP56</accession>
<proteinExistence type="predicted"/>
<protein>
    <submittedName>
        <fullName evidence="2">Uncharacterized protein TCIL3000_6_4230</fullName>
    </submittedName>
</protein>
<dbReference type="AlphaFoldDB" id="G0UP56"/>
<keyword evidence="1" id="KW-0472">Membrane</keyword>